<dbReference type="Proteomes" id="UP000681720">
    <property type="component" value="Unassembled WGS sequence"/>
</dbReference>
<dbReference type="EMBL" id="CAJOBI010169774">
    <property type="protein sequence ID" value="CAF4884433.1"/>
    <property type="molecule type" value="Genomic_DNA"/>
</dbReference>
<evidence type="ECO:0000313" key="3">
    <source>
        <dbReference type="EMBL" id="CAF4735591.1"/>
    </source>
</evidence>
<feature type="compositionally biased region" description="Polar residues" evidence="1">
    <location>
        <begin position="9"/>
        <end position="18"/>
    </location>
</feature>
<dbReference type="EMBL" id="CAJOBI010133490">
    <property type="protein sequence ID" value="CAF4735591.1"/>
    <property type="molecule type" value="Genomic_DNA"/>
</dbReference>
<feature type="non-terminal residue" evidence="2">
    <location>
        <position position="80"/>
    </location>
</feature>
<reference evidence="2" key="1">
    <citation type="submission" date="2021-02" db="EMBL/GenBank/DDBJ databases">
        <authorList>
            <person name="Nowell W R."/>
        </authorList>
    </citation>
    <scope>NUCLEOTIDE SEQUENCE</scope>
</reference>
<evidence type="ECO:0000256" key="1">
    <source>
        <dbReference type="SAM" id="MobiDB-lite"/>
    </source>
</evidence>
<dbReference type="EMBL" id="CAJOBJ010193179">
    <property type="protein sequence ID" value="CAF4960615.1"/>
    <property type="molecule type" value="Genomic_DNA"/>
</dbReference>
<evidence type="ECO:0000313" key="6">
    <source>
        <dbReference type="Proteomes" id="UP000681967"/>
    </source>
</evidence>
<organism evidence="2 6">
    <name type="scientific">Rotaria magnacalcarata</name>
    <dbReference type="NCBI Taxonomy" id="392030"/>
    <lineage>
        <taxon>Eukaryota</taxon>
        <taxon>Metazoa</taxon>
        <taxon>Spiralia</taxon>
        <taxon>Gnathifera</taxon>
        <taxon>Rotifera</taxon>
        <taxon>Eurotatoria</taxon>
        <taxon>Bdelloidea</taxon>
        <taxon>Philodinida</taxon>
        <taxon>Philodinidae</taxon>
        <taxon>Rotaria</taxon>
    </lineage>
</organism>
<evidence type="ECO:0000313" key="5">
    <source>
        <dbReference type="EMBL" id="CAF4960615.1"/>
    </source>
</evidence>
<gene>
    <name evidence="2" type="ORF">BYL167_LOCUS34139</name>
    <name evidence="5" type="ORF">GIL414_LOCUS54829</name>
    <name evidence="3" type="ORF">SMN809_LOCUS44477</name>
    <name evidence="4" type="ORF">SMN809_LOCUS50965</name>
</gene>
<dbReference type="Proteomes" id="UP000676336">
    <property type="component" value="Unassembled WGS sequence"/>
</dbReference>
<dbReference type="Proteomes" id="UP000681967">
    <property type="component" value="Unassembled WGS sequence"/>
</dbReference>
<dbReference type="AlphaFoldDB" id="A0A8S2WSD3"/>
<sequence>NPYLPAQQLPPTSSSSIPQDHPLYAQTSPTTLSHHQSQIFTSPLSNPGTPHQIHSNGEFNGTAEFGVPYHHVAPGSVNSL</sequence>
<protein>
    <submittedName>
        <fullName evidence="2">Uncharacterized protein</fullName>
    </submittedName>
</protein>
<dbReference type="EMBL" id="CAJOBH010068368">
    <property type="protein sequence ID" value="CAF4459754.1"/>
    <property type="molecule type" value="Genomic_DNA"/>
</dbReference>
<proteinExistence type="predicted"/>
<evidence type="ECO:0000313" key="4">
    <source>
        <dbReference type="EMBL" id="CAF4884433.1"/>
    </source>
</evidence>
<feature type="compositionally biased region" description="Polar residues" evidence="1">
    <location>
        <begin position="25"/>
        <end position="59"/>
    </location>
</feature>
<comment type="caution">
    <text evidence="2">The sequence shown here is derived from an EMBL/GenBank/DDBJ whole genome shotgun (WGS) entry which is preliminary data.</text>
</comment>
<name>A0A8S2WSD3_9BILA</name>
<accession>A0A8S2WSD3</accession>
<feature type="region of interest" description="Disordered" evidence="1">
    <location>
        <begin position="1"/>
        <end position="62"/>
    </location>
</feature>
<feature type="non-terminal residue" evidence="2">
    <location>
        <position position="1"/>
    </location>
</feature>
<evidence type="ECO:0000313" key="2">
    <source>
        <dbReference type="EMBL" id="CAF4459754.1"/>
    </source>
</evidence>